<reference evidence="1 2" key="1">
    <citation type="submission" date="2016-10" db="EMBL/GenBank/DDBJ databases">
        <authorList>
            <person name="de Groot N.N."/>
        </authorList>
    </citation>
    <scope>NUCLEOTIDE SEQUENCE [LARGE SCALE GENOMIC DNA]</scope>
    <source>
        <strain evidence="1 2">Calf135</strain>
    </source>
</reference>
<dbReference type="EMBL" id="FODF01000041">
    <property type="protein sequence ID" value="SEN95548.1"/>
    <property type="molecule type" value="Genomic_DNA"/>
</dbReference>
<dbReference type="STRING" id="215200.SAMN05216454_1417"/>
<keyword evidence="2" id="KW-1185">Reference proteome</keyword>
<dbReference type="RefSeq" id="WP_091976226.1">
    <property type="nucleotide sequence ID" value="NZ_FODF01000041.1"/>
</dbReference>
<dbReference type="AlphaFoldDB" id="A0A1H8KT07"/>
<evidence type="ECO:0000313" key="2">
    <source>
        <dbReference type="Proteomes" id="UP000199512"/>
    </source>
</evidence>
<accession>A0A1H8KT07</accession>
<evidence type="ECO:0000313" key="1">
    <source>
        <dbReference type="EMBL" id="SEN95548.1"/>
    </source>
</evidence>
<dbReference type="OrthoDB" id="2088352at2"/>
<protein>
    <submittedName>
        <fullName evidence="1">Uncharacterized protein</fullName>
    </submittedName>
</protein>
<gene>
    <name evidence="1" type="ORF">SAMN05216454_1417</name>
</gene>
<sequence length="69" mass="8354">MRIRDKKVPCFTCKDRTIDCHSGCAEYMAYFLKKRENDDKKIKDTDFFEYKKKVIEKAVRRKRNSEIGK</sequence>
<organism evidence="1 2">
    <name type="scientific">Peptostreptococcus russellii</name>
    <dbReference type="NCBI Taxonomy" id="215200"/>
    <lineage>
        <taxon>Bacteria</taxon>
        <taxon>Bacillati</taxon>
        <taxon>Bacillota</taxon>
        <taxon>Clostridia</taxon>
        <taxon>Peptostreptococcales</taxon>
        <taxon>Peptostreptococcaceae</taxon>
        <taxon>Peptostreptococcus</taxon>
    </lineage>
</organism>
<proteinExistence type="predicted"/>
<dbReference type="Proteomes" id="UP000199512">
    <property type="component" value="Unassembled WGS sequence"/>
</dbReference>
<name>A0A1H8KT07_9FIRM</name>